<keyword evidence="3" id="KW-1185">Reference proteome</keyword>
<reference evidence="2 3" key="1">
    <citation type="journal article" date="2024" name="Commun. Biol.">
        <title>Comparative genomic analysis of thermophilic fungi reveals convergent evolutionary adaptations and gene losses.</title>
        <authorList>
            <person name="Steindorff A.S."/>
            <person name="Aguilar-Pontes M.V."/>
            <person name="Robinson A.J."/>
            <person name="Andreopoulos B."/>
            <person name="LaButti K."/>
            <person name="Kuo A."/>
            <person name="Mondo S."/>
            <person name="Riley R."/>
            <person name="Otillar R."/>
            <person name="Haridas S."/>
            <person name="Lipzen A."/>
            <person name="Grimwood J."/>
            <person name="Schmutz J."/>
            <person name="Clum A."/>
            <person name="Reid I.D."/>
            <person name="Moisan M.C."/>
            <person name="Butler G."/>
            <person name="Nguyen T.T.M."/>
            <person name="Dewar K."/>
            <person name="Conant G."/>
            <person name="Drula E."/>
            <person name="Henrissat B."/>
            <person name="Hansel C."/>
            <person name="Singer S."/>
            <person name="Hutchinson M.I."/>
            <person name="de Vries R.P."/>
            <person name="Natvig D.O."/>
            <person name="Powell A.J."/>
            <person name="Tsang A."/>
            <person name="Grigoriev I.V."/>
        </authorList>
    </citation>
    <scope>NUCLEOTIDE SEQUENCE [LARGE SCALE GENOMIC DNA]</scope>
    <source>
        <strain evidence="2 3">ATCC 24622</strain>
    </source>
</reference>
<feature type="region of interest" description="Disordered" evidence="1">
    <location>
        <begin position="194"/>
        <end position="220"/>
    </location>
</feature>
<feature type="compositionally biased region" description="Basic and acidic residues" evidence="1">
    <location>
        <begin position="24"/>
        <end position="34"/>
    </location>
</feature>
<accession>A0ABR3V0V3</accession>
<gene>
    <name evidence="2" type="ORF">VTK73DRAFT_6289</name>
</gene>
<protein>
    <submittedName>
        <fullName evidence="2">Uncharacterized protein</fullName>
    </submittedName>
</protein>
<evidence type="ECO:0000256" key="1">
    <source>
        <dbReference type="SAM" id="MobiDB-lite"/>
    </source>
</evidence>
<dbReference type="EMBL" id="JAZHXJ010003535">
    <property type="protein sequence ID" value="KAL1835091.1"/>
    <property type="molecule type" value="Genomic_DNA"/>
</dbReference>
<name>A0ABR3V0V3_9PEZI</name>
<evidence type="ECO:0000313" key="2">
    <source>
        <dbReference type="EMBL" id="KAL1835091.1"/>
    </source>
</evidence>
<feature type="compositionally biased region" description="Basic residues" evidence="1">
    <location>
        <begin position="94"/>
        <end position="104"/>
    </location>
</feature>
<dbReference type="Proteomes" id="UP001586593">
    <property type="component" value="Unassembled WGS sequence"/>
</dbReference>
<feature type="region of interest" description="Disordered" evidence="1">
    <location>
        <begin position="1"/>
        <end position="171"/>
    </location>
</feature>
<organism evidence="2 3">
    <name type="scientific">Phialemonium thermophilum</name>
    <dbReference type="NCBI Taxonomy" id="223376"/>
    <lineage>
        <taxon>Eukaryota</taxon>
        <taxon>Fungi</taxon>
        <taxon>Dikarya</taxon>
        <taxon>Ascomycota</taxon>
        <taxon>Pezizomycotina</taxon>
        <taxon>Sordariomycetes</taxon>
        <taxon>Sordariomycetidae</taxon>
        <taxon>Cephalothecales</taxon>
        <taxon>Cephalothecaceae</taxon>
        <taxon>Phialemonium</taxon>
    </lineage>
</organism>
<evidence type="ECO:0000313" key="3">
    <source>
        <dbReference type="Proteomes" id="UP001586593"/>
    </source>
</evidence>
<sequence length="220" mass="24228">MNTPAPLLTRPGPLPRDAAYGAIRQDRRIDDGHNLSRRAPSIPLRRRSPRAAAQARPAPRSRDRRRTAEQGEDAGAPGRPDQPAVPGHQDPGSRRRAQRLHPQRARQPAGRTPRRGGRGRAVVGDRVEDRRRAARSRHPVPALCPYDRTALRGRRALPPRPGRPPGRHEGGAVEGQLVCLGVQAVQRTRLPYASPLPPCPLPSVPYSAVPSSLGRWDKRR</sequence>
<proteinExistence type="predicted"/>
<comment type="caution">
    <text evidence="2">The sequence shown here is derived from an EMBL/GenBank/DDBJ whole genome shotgun (WGS) entry which is preliminary data.</text>
</comment>
<feature type="compositionally biased region" description="Pro residues" evidence="1">
    <location>
        <begin position="194"/>
        <end position="203"/>
    </location>
</feature>